<sequence length="59" mass="7039">KRGLENIAKILKEFKKNNNKIPRTTDKEMNGIRKAVHRGKWNDFAIKSWRHLINYAFSI</sequence>
<proteinExistence type="predicted"/>
<comment type="caution">
    <text evidence="1">The sequence shown here is derived from an EMBL/GenBank/DDBJ whole genome shotgun (WGS) entry which is preliminary data.</text>
</comment>
<organism evidence="1">
    <name type="scientific">marine sediment metagenome</name>
    <dbReference type="NCBI Taxonomy" id="412755"/>
    <lineage>
        <taxon>unclassified sequences</taxon>
        <taxon>metagenomes</taxon>
        <taxon>ecological metagenomes</taxon>
    </lineage>
</organism>
<dbReference type="AlphaFoldDB" id="A0A0F9G2Y3"/>
<feature type="non-terminal residue" evidence="1">
    <location>
        <position position="1"/>
    </location>
</feature>
<reference evidence="1" key="1">
    <citation type="journal article" date="2015" name="Nature">
        <title>Complex archaea that bridge the gap between prokaryotes and eukaryotes.</title>
        <authorList>
            <person name="Spang A."/>
            <person name="Saw J.H."/>
            <person name="Jorgensen S.L."/>
            <person name="Zaremba-Niedzwiedzka K."/>
            <person name="Martijn J."/>
            <person name="Lind A.E."/>
            <person name="van Eijk R."/>
            <person name="Schleper C."/>
            <person name="Guy L."/>
            <person name="Ettema T.J."/>
        </authorList>
    </citation>
    <scope>NUCLEOTIDE SEQUENCE</scope>
</reference>
<accession>A0A0F9G2Y3</accession>
<dbReference type="EMBL" id="LAZR01019302">
    <property type="protein sequence ID" value="KKL93038.1"/>
    <property type="molecule type" value="Genomic_DNA"/>
</dbReference>
<protein>
    <submittedName>
        <fullName evidence="1">Uncharacterized protein</fullName>
    </submittedName>
</protein>
<name>A0A0F9G2Y3_9ZZZZ</name>
<gene>
    <name evidence="1" type="ORF">LCGC14_1878660</name>
</gene>
<evidence type="ECO:0000313" key="1">
    <source>
        <dbReference type="EMBL" id="KKL93038.1"/>
    </source>
</evidence>